<keyword evidence="1" id="KW-0472">Membrane</keyword>
<feature type="transmembrane region" description="Helical" evidence="1">
    <location>
        <begin position="12"/>
        <end position="37"/>
    </location>
</feature>
<organism evidence="2 3">
    <name type="scientific">Roseicyclus persicicus</name>
    <dbReference type="NCBI Taxonomy" id="2650661"/>
    <lineage>
        <taxon>Bacteria</taxon>
        <taxon>Pseudomonadati</taxon>
        <taxon>Pseudomonadota</taxon>
        <taxon>Alphaproteobacteria</taxon>
        <taxon>Rhodobacterales</taxon>
        <taxon>Roseobacteraceae</taxon>
        <taxon>Roseicyclus</taxon>
    </lineage>
</organism>
<gene>
    <name evidence="2" type="ORF">HCU73_18100</name>
</gene>
<dbReference type="EMBL" id="JAAZQQ010000007">
    <property type="protein sequence ID" value="NKX46505.1"/>
    <property type="molecule type" value="Genomic_DNA"/>
</dbReference>
<dbReference type="RefSeq" id="WP_168624889.1">
    <property type="nucleotide sequence ID" value="NZ_JAAZQQ010000007.1"/>
</dbReference>
<protein>
    <submittedName>
        <fullName evidence="2">Uncharacterized protein</fullName>
    </submittedName>
</protein>
<comment type="caution">
    <text evidence="2">The sequence shown here is derived from an EMBL/GenBank/DDBJ whole genome shotgun (WGS) entry which is preliminary data.</text>
</comment>
<keyword evidence="1" id="KW-1133">Transmembrane helix</keyword>
<accession>A0A7X6H219</accession>
<evidence type="ECO:0000313" key="2">
    <source>
        <dbReference type="EMBL" id="NKX46505.1"/>
    </source>
</evidence>
<keyword evidence="1" id="KW-0812">Transmembrane</keyword>
<name>A0A7X6H219_9RHOB</name>
<sequence length="174" mass="19055">MRPGHVVTGGMLVGAGALATLWLPFGLVGALALLALLRICWLEDNITSDLFGRDRLPAGYRFTAERRRLFLFRWFGVLPGESPAERSAHLMATAMRTEVQVWGVLLLGLSSTLVAQYAPFGVAANAAVGFGVFLLALTRADRLARSLAYCEAGEALPDHLLLPRRRRVLAERKR</sequence>
<reference evidence="2 3" key="1">
    <citation type="submission" date="2020-04" db="EMBL/GenBank/DDBJ databases">
        <authorList>
            <person name="Yoon J."/>
        </authorList>
    </citation>
    <scope>NUCLEOTIDE SEQUENCE [LARGE SCALE GENOMIC DNA]</scope>
    <source>
        <strain evidence="2 3">KMU-115</strain>
    </source>
</reference>
<proteinExistence type="predicted"/>
<evidence type="ECO:0000256" key="1">
    <source>
        <dbReference type="SAM" id="Phobius"/>
    </source>
</evidence>
<feature type="transmembrane region" description="Helical" evidence="1">
    <location>
        <begin position="117"/>
        <end position="137"/>
    </location>
</feature>
<dbReference type="Proteomes" id="UP000526408">
    <property type="component" value="Unassembled WGS sequence"/>
</dbReference>
<dbReference type="AlphaFoldDB" id="A0A7X6H219"/>
<keyword evidence="3" id="KW-1185">Reference proteome</keyword>
<evidence type="ECO:0000313" key="3">
    <source>
        <dbReference type="Proteomes" id="UP000526408"/>
    </source>
</evidence>